<organism evidence="1 2">
    <name type="scientific">Limoniibacter endophyticus</name>
    <dbReference type="NCBI Taxonomy" id="1565040"/>
    <lineage>
        <taxon>Bacteria</taxon>
        <taxon>Pseudomonadati</taxon>
        <taxon>Pseudomonadota</taxon>
        <taxon>Alphaproteobacteria</taxon>
        <taxon>Hyphomicrobiales</taxon>
        <taxon>Bartonellaceae</taxon>
        <taxon>Limoniibacter</taxon>
    </lineage>
</organism>
<comment type="caution">
    <text evidence="1">The sequence shown here is derived from an EMBL/GenBank/DDBJ whole genome shotgun (WGS) entry which is preliminary data.</text>
</comment>
<reference evidence="1" key="2">
    <citation type="submission" date="2020-09" db="EMBL/GenBank/DDBJ databases">
        <authorList>
            <person name="Sun Q."/>
            <person name="Kim S."/>
        </authorList>
    </citation>
    <scope>NUCLEOTIDE SEQUENCE</scope>
    <source>
        <strain evidence="1">KCTC 42097</strain>
    </source>
</reference>
<dbReference type="Proteomes" id="UP000641137">
    <property type="component" value="Unassembled WGS sequence"/>
</dbReference>
<dbReference type="AlphaFoldDB" id="A0A8J3GFX4"/>
<name>A0A8J3GFX4_9HYPH</name>
<dbReference type="EMBL" id="BMZO01000001">
    <property type="protein sequence ID" value="GHC61438.1"/>
    <property type="molecule type" value="Genomic_DNA"/>
</dbReference>
<evidence type="ECO:0000313" key="1">
    <source>
        <dbReference type="EMBL" id="GHC61438.1"/>
    </source>
</evidence>
<proteinExistence type="predicted"/>
<keyword evidence="2" id="KW-1185">Reference proteome</keyword>
<sequence>MAGGAATVYAAHINTRHLKDQAFVNLRNEIIADANYLSELFRRISNAYDSNLPGMVDGWDKATTSIYSLSKVHREFASDLMSLHNFLSTADENYPSLLSQYRAASAVASHVLDDIVGHYEDSKSPYHRNPIPATTPLIRQLRTECLLYRTASNNDKASILRGMDPMNRYVTFTDQEKARILAE</sequence>
<protein>
    <submittedName>
        <fullName evidence="1">Uncharacterized protein</fullName>
    </submittedName>
</protein>
<accession>A0A8J3GFX4</accession>
<gene>
    <name evidence="1" type="ORF">GCM10010136_01970</name>
</gene>
<evidence type="ECO:0000313" key="2">
    <source>
        <dbReference type="Proteomes" id="UP000641137"/>
    </source>
</evidence>
<reference evidence="1" key="1">
    <citation type="journal article" date="2014" name="Int. J. Syst. Evol. Microbiol.">
        <title>Complete genome sequence of Corynebacterium casei LMG S-19264T (=DSM 44701T), isolated from a smear-ripened cheese.</title>
        <authorList>
            <consortium name="US DOE Joint Genome Institute (JGI-PGF)"/>
            <person name="Walter F."/>
            <person name="Albersmeier A."/>
            <person name="Kalinowski J."/>
            <person name="Ruckert C."/>
        </authorList>
    </citation>
    <scope>NUCLEOTIDE SEQUENCE</scope>
    <source>
        <strain evidence="1">KCTC 42097</strain>
    </source>
</reference>